<evidence type="ECO:0000313" key="2">
    <source>
        <dbReference type="EMBL" id="KEH29202.1"/>
    </source>
</evidence>
<keyword evidence="1" id="KW-0472">Membrane</keyword>
<reference evidence="2 4" key="1">
    <citation type="journal article" date="2011" name="Nature">
        <title>The Medicago genome provides insight into the evolution of rhizobial symbioses.</title>
        <authorList>
            <person name="Young N.D."/>
            <person name="Debelle F."/>
            <person name="Oldroyd G.E."/>
            <person name="Geurts R."/>
            <person name="Cannon S.B."/>
            <person name="Udvardi M.K."/>
            <person name="Benedito V.A."/>
            <person name="Mayer K.F."/>
            <person name="Gouzy J."/>
            <person name="Schoof H."/>
            <person name="Van de Peer Y."/>
            <person name="Proost S."/>
            <person name="Cook D.R."/>
            <person name="Meyers B.C."/>
            <person name="Spannagl M."/>
            <person name="Cheung F."/>
            <person name="De Mita S."/>
            <person name="Krishnakumar V."/>
            <person name="Gundlach H."/>
            <person name="Zhou S."/>
            <person name="Mudge J."/>
            <person name="Bharti A.K."/>
            <person name="Murray J.D."/>
            <person name="Naoumkina M.A."/>
            <person name="Rosen B."/>
            <person name="Silverstein K.A."/>
            <person name="Tang H."/>
            <person name="Rombauts S."/>
            <person name="Zhao P.X."/>
            <person name="Zhou P."/>
            <person name="Barbe V."/>
            <person name="Bardou P."/>
            <person name="Bechner M."/>
            <person name="Bellec A."/>
            <person name="Berger A."/>
            <person name="Berges H."/>
            <person name="Bidwell S."/>
            <person name="Bisseling T."/>
            <person name="Choisne N."/>
            <person name="Couloux A."/>
            <person name="Denny R."/>
            <person name="Deshpande S."/>
            <person name="Dai X."/>
            <person name="Doyle J.J."/>
            <person name="Dudez A.M."/>
            <person name="Farmer A.D."/>
            <person name="Fouteau S."/>
            <person name="Franken C."/>
            <person name="Gibelin C."/>
            <person name="Gish J."/>
            <person name="Goldstein S."/>
            <person name="Gonzalez A.J."/>
            <person name="Green P.J."/>
            <person name="Hallab A."/>
            <person name="Hartog M."/>
            <person name="Hua A."/>
            <person name="Humphray S.J."/>
            <person name="Jeong D.H."/>
            <person name="Jing Y."/>
            <person name="Jocker A."/>
            <person name="Kenton S.M."/>
            <person name="Kim D.J."/>
            <person name="Klee K."/>
            <person name="Lai H."/>
            <person name="Lang C."/>
            <person name="Lin S."/>
            <person name="Macmil S.L."/>
            <person name="Magdelenat G."/>
            <person name="Matthews L."/>
            <person name="McCorrison J."/>
            <person name="Monaghan E.L."/>
            <person name="Mun J.H."/>
            <person name="Najar F.Z."/>
            <person name="Nicholson C."/>
            <person name="Noirot C."/>
            <person name="O'Bleness M."/>
            <person name="Paule C.R."/>
            <person name="Poulain J."/>
            <person name="Prion F."/>
            <person name="Qin B."/>
            <person name="Qu C."/>
            <person name="Retzel E.F."/>
            <person name="Riddle C."/>
            <person name="Sallet E."/>
            <person name="Samain S."/>
            <person name="Samson N."/>
            <person name="Sanders I."/>
            <person name="Saurat O."/>
            <person name="Scarpelli C."/>
            <person name="Schiex T."/>
            <person name="Segurens B."/>
            <person name="Severin A.J."/>
            <person name="Sherrier D.J."/>
            <person name="Shi R."/>
            <person name="Sims S."/>
            <person name="Singer S.R."/>
            <person name="Sinharoy S."/>
            <person name="Sterck L."/>
            <person name="Viollet A."/>
            <person name="Wang B.B."/>
            <person name="Wang K."/>
            <person name="Wang M."/>
            <person name="Wang X."/>
            <person name="Warfsmann J."/>
            <person name="Weissenbach J."/>
            <person name="White D.D."/>
            <person name="White J.D."/>
            <person name="Wiley G.B."/>
            <person name="Wincker P."/>
            <person name="Xing Y."/>
            <person name="Yang L."/>
            <person name="Yao Z."/>
            <person name="Ying F."/>
            <person name="Zhai J."/>
            <person name="Zhou L."/>
            <person name="Zuber A."/>
            <person name="Denarie J."/>
            <person name="Dixon R.A."/>
            <person name="May G.D."/>
            <person name="Schwartz D.C."/>
            <person name="Rogers J."/>
            <person name="Quetier F."/>
            <person name="Town C.D."/>
            <person name="Roe B.A."/>
        </authorList>
    </citation>
    <scope>NUCLEOTIDE SEQUENCE [LARGE SCALE GENOMIC DNA]</scope>
    <source>
        <strain evidence="2">A17</strain>
        <strain evidence="3 4">cv. Jemalong A17</strain>
    </source>
</reference>
<dbReference type="Proteomes" id="UP000002051">
    <property type="component" value="Chromosome 4"/>
</dbReference>
<dbReference type="AlphaFoldDB" id="A0A072UHP6"/>
<feature type="transmembrane region" description="Helical" evidence="1">
    <location>
        <begin position="20"/>
        <end position="44"/>
    </location>
</feature>
<reference evidence="2 4" key="2">
    <citation type="journal article" date="2014" name="BMC Genomics">
        <title>An improved genome release (version Mt4.0) for the model legume Medicago truncatula.</title>
        <authorList>
            <person name="Tang H."/>
            <person name="Krishnakumar V."/>
            <person name="Bidwell S."/>
            <person name="Rosen B."/>
            <person name="Chan A."/>
            <person name="Zhou S."/>
            <person name="Gentzbittel L."/>
            <person name="Childs K.L."/>
            <person name="Yandell M."/>
            <person name="Gundlach H."/>
            <person name="Mayer K.F."/>
            <person name="Schwartz D.C."/>
            <person name="Town C.D."/>
        </authorList>
    </citation>
    <scope>GENOME REANNOTATION</scope>
    <source>
        <strain evidence="2">A17</strain>
        <strain evidence="3 4">cv. Jemalong A17</strain>
    </source>
</reference>
<organism evidence="2 4">
    <name type="scientific">Medicago truncatula</name>
    <name type="common">Barrel medic</name>
    <name type="synonym">Medicago tribuloides</name>
    <dbReference type="NCBI Taxonomy" id="3880"/>
    <lineage>
        <taxon>Eukaryota</taxon>
        <taxon>Viridiplantae</taxon>
        <taxon>Streptophyta</taxon>
        <taxon>Embryophyta</taxon>
        <taxon>Tracheophyta</taxon>
        <taxon>Spermatophyta</taxon>
        <taxon>Magnoliopsida</taxon>
        <taxon>eudicotyledons</taxon>
        <taxon>Gunneridae</taxon>
        <taxon>Pentapetalae</taxon>
        <taxon>rosids</taxon>
        <taxon>fabids</taxon>
        <taxon>Fabales</taxon>
        <taxon>Fabaceae</taxon>
        <taxon>Papilionoideae</taxon>
        <taxon>50 kb inversion clade</taxon>
        <taxon>NPAAA clade</taxon>
        <taxon>Hologalegina</taxon>
        <taxon>IRL clade</taxon>
        <taxon>Trifolieae</taxon>
        <taxon>Medicago</taxon>
    </lineage>
</organism>
<protein>
    <submittedName>
        <fullName evidence="2">Transmembrane protein, putative</fullName>
    </submittedName>
</protein>
<dbReference type="EMBL" id="CM001220">
    <property type="protein sequence ID" value="KEH29202.1"/>
    <property type="molecule type" value="Genomic_DNA"/>
</dbReference>
<name>A0A072UHP6_MEDTR</name>
<proteinExistence type="predicted"/>
<dbReference type="EnsemblPlants" id="KEH29202">
    <property type="protein sequence ID" value="KEH29202"/>
    <property type="gene ID" value="MTR_4g028840"/>
</dbReference>
<keyword evidence="1 2" id="KW-0812">Transmembrane</keyword>
<sequence>MTNKSFNINIRDILTPNTLNWIIILLSNEFHLALLLLTTSPLMIKLLTSSLRKCKGYSHAFSGQALASSLASFEGRYQKYPMLGSPNIVFSKFLLDL</sequence>
<dbReference type="HOGENOM" id="CLU_2349948_0_0_1"/>
<evidence type="ECO:0000256" key="1">
    <source>
        <dbReference type="SAM" id="Phobius"/>
    </source>
</evidence>
<keyword evidence="4" id="KW-1185">Reference proteome</keyword>
<evidence type="ECO:0000313" key="4">
    <source>
        <dbReference type="Proteomes" id="UP000002051"/>
    </source>
</evidence>
<evidence type="ECO:0000313" key="3">
    <source>
        <dbReference type="EnsemblPlants" id="KEH29202"/>
    </source>
</evidence>
<reference evidence="3" key="3">
    <citation type="submission" date="2015-04" db="UniProtKB">
        <authorList>
            <consortium name="EnsemblPlants"/>
        </authorList>
    </citation>
    <scope>IDENTIFICATION</scope>
    <source>
        <strain evidence="3">cv. Jemalong A17</strain>
    </source>
</reference>
<gene>
    <name evidence="2" type="ordered locus">MTR_4g028840</name>
</gene>
<accession>A0A072UHP6</accession>
<keyword evidence="1" id="KW-1133">Transmembrane helix</keyword>